<comment type="caution">
    <text evidence="2">The sequence shown here is derived from an EMBL/GenBank/DDBJ whole genome shotgun (WGS) entry which is preliminary data.</text>
</comment>
<proteinExistence type="predicted"/>
<protein>
    <submittedName>
        <fullName evidence="2">Uncharacterized protein</fullName>
    </submittedName>
</protein>
<keyword evidence="3" id="KW-1185">Reference proteome</keyword>
<sequence length="222" mass="25046">MTSFLAPKTPPSCLPKLRLKLLPPPPRVQVARRRQRWGCRGLLRRRRRPPPTSQGWLLATCCRLLAVPGRLLPHRADDCPTLGGHGRPANRRPGCHDPSHSQNKWDKLEADQTIWLKLKRRQIGTDWNNATKTIDMEIEWWKKARNDIFQGVASLGKSLSKMRICLGKCLEITNVEADHWNPISDNPIIPSTQEQPFDVDSEYGGGENIAQGDPFDANILGG</sequence>
<accession>A0A811QJR3</accession>
<dbReference type="PANTHER" id="PTHR47851:SF1">
    <property type="entry name" value="OS06G0588700 PROTEIN"/>
    <property type="match status" value="1"/>
</dbReference>
<evidence type="ECO:0000256" key="1">
    <source>
        <dbReference type="SAM" id="MobiDB-lite"/>
    </source>
</evidence>
<dbReference type="EMBL" id="CAJGYO010000010">
    <property type="protein sequence ID" value="CAD6256340.1"/>
    <property type="molecule type" value="Genomic_DNA"/>
</dbReference>
<feature type="region of interest" description="Disordered" evidence="1">
    <location>
        <begin position="81"/>
        <end position="103"/>
    </location>
</feature>
<evidence type="ECO:0000313" key="2">
    <source>
        <dbReference type="EMBL" id="CAD6256340.1"/>
    </source>
</evidence>
<reference evidence="2" key="1">
    <citation type="submission" date="2020-10" db="EMBL/GenBank/DDBJ databases">
        <authorList>
            <person name="Han B."/>
            <person name="Lu T."/>
            <person name="Zhao Q."/>
            <person name="Huang X."/>
            <person name="Zhao Y."/>
        </authorList>
    </citation>
    <scope>NUCLEOTIDE SEQUENCE</scope>
</reference>
<feature type="compositionally biased region" description="Basic and acidic residues" evidence="1">
    <location>
        <begin position="94"/>
        <end position="103"/>
    </location>
</feature>
<dbReference type="Proteomes" id="UP000604825">
    <property type="component" value="Unassembled WGS sequence"/>
</dbReference>
<name>A0A811QJR3_9POAL</name>
<dbReference type="PANTHER" id="PTHR47851">
    <property type="entry name" value="OS06G0588700 PROTEIN-RELATED"/>
    <property type="match status" value="1"/>
</dbReference>
<organism evidence="2 3">
    <name type="scientific">Miscanthus lutarioriparius</name>
    <dbReference type="NCBI Taxonomy" id="422564"/>
    <lineage>
        <taxon>Eukaryota</taxon>
        <taxon>Viridiplantae</taxon>
        <taxon>Streptophyta</taxon>
        <taxon>Embryophyta</taxon>
        <taxon>Tracheophyta</taxon>
        <taxon>Spermatophyta</taxon>
        <taxon>Magnoliopsida</taxon>
        <taxon>Liliopsida</taxon>
        <taxon>Poales</taxon>
        <taxon>Poaceae</taxon>
        <taxon>PACMAD clade</taxon>
        <taxon>Panicoideae</taxon>
        <taxon>Andropogonodae</taxon>
        <taxon>Andropogoneae</taxon>
        <taxon>Saccharinae</taxon>
        <taxon>Miscanthus</taxon>
    </lineage>
</organism>
<dbReference type="AlphaFoldDB" id="A0A811QJR3"/>
<evidence type="ECO:0000313" key="3">
    <source>
        <dbReference type="Proteomes" id="UP000604825"/>
    </source>
</evidence>
<gene>
    <name evidence="2" type="ORF">NCGR_LOCUS39848</name>
</gene>